<keyword evidence="6" id="KW-1185">Reference proteome</keyword>
<dbReference type="Proteomes" id="UP000598775">
    <property type="component" value="Unassembled WGS sequence"/>
</dbReference>
<evidence type="ECO:0000256" key="3">
    <source>
        <dbReference type="ARBA" id="ARBA00023052"/>
    </source>
</evidence>
<dbReference type="RefSeq" id="WP_188679945.1">
    <property type="nucleotide sequence ID" value="NZ_BMGP01000006.1"/>
</dbReference>
<dbReference type="PANTHER" id="PTHR47514:SF1">
    <property type="entry name" value="TRANSKETOLASE N-TERMINAL SECTION-RELATED"/>
    <property type="match status" value="1"/>
</dbReference>
<evidence type="ECO:0000313" key="6">
    <source>
        <dbReference type="Proteomes" id="UP000598775"/>
    </source>
</evidence>
<comment type="caution">
    <text evidence="5">The sequence shown here is derived from an EMBL/GenBank/DDBJ whole genome shotgun (WGS) entry which is preliminary data.</text>
</comment>
<evidence type="ECO:0000313" key="5">
    <source>
        <dbReference type="EMBL" id="GGF36228.1"/>
    </source>
</evidence>
<dbReference type="InterPro" id="IPR029061">
    <property type="entry name" value="THDP-binding"/>
</dbReference>
<sequence length="295" mass="32407">MTERIERPPVRELERLARLVRWHVLNTVTQSKAGHIGGPLSMADLLVALYFSELSIDPEHPDDPERDRFVLSKGHSAIGLYSVLALRGYFPIDELASFDHGDSRLQGHPDMRLTPGVDVSSGSLGQGLSAAVGIALGAQKRGRDFHTWVVLGDGELQEGMVWEAVNSARRFGLSNLTAIIDLNGLQQYGWAAQQGRDRFDRSEPWGHADLPMILRGYGWTVIEINGHSFAEIFDAFDQVKRAAESGAGPSVIVARTEKGHGISFTRGTYKWHNGVADETQLALARAELLTEGDQS</sequence>
<comment type="similarity">
    <text evidence="2">Belongs to the transketolase family.</text>
</comment>
<dbReference type="CDD" id="cd02012">
    <property type="entry name" value="TPP_TK"/>
    <property type="match status" value="1"/>
</dbReference>
<gene>
    <name evidence="5" type="ORF">GCM10011399_31410</name>
</gene>
<accession>A0A917BFF9</accession>
<reference evidence="5 6" key="1">
    <citation type="journal article" date="2014" name="Int. J. Syst. Evol. Microbiol.">
        <title>Complete genome sequence of Corynebacterium casei LMG S-19264T (=DSM 44701T), isolated from a smear-ripened cheese.</title>
        <authorList>
            <consortium name="US DOE Joint Genome Institute (JGI-PGF)"/>
            <person name="Walter F."/>
            <person name="Albersmeier A."/>
            <person name="Kalinowski J."/>
            <person name="Ruckert C."/>
        </authorList>
    </citation>
    <scope>NUCLEOTIDE SEQUENCE [LARGE SCALE GENOMIC DNA]</scope>
    <source>
        <strain evidence="5 6">CGMCC 1.12976</strain>
    </source>
</reference>
<comment type="cofactor">
    <cofactor evidence="1">
        <name>thiamine diphosphate</name>
        <dbReference type="ChEBI" id="CHEBI:58937"/>
    </cofactor>
</comment>
<name>A0A917BFF9_9MICO</name>
<dbReference type="InterPro" id="IPR005474">
    <property type="entry name" value="Transketolase_N"/>
</dbReference>
<organism evidence="5 6">
    <name type="scientific">Subtercola lobariae</name>
    <dbReference type="NCBI Taxonomy" id="1588641"/>
    <lineage>
        <taxon>Bacteria</taxon>
        <taxon>Bacillati</taxon>
        <taxon>Actinomycetota</taxon>
        <taxon>Actinomycetes</taxon>
        <taxon>Micrococcales</taxon>
        <taxon>Microbacteriaceae</taxon>
        <taxon>Subtercola</taxon>
    </lineage>
</organism>
<dbReference type="EMBL" id="BMGP01000006">
    <property type="protein sequence ID" value="GGF36228.1"/>
    <property type="molecule type" value="Genomic_DNA"/>
</dbReference>
<dbReference type="PANTHER" id="PTHR47514">
    <property type="entry name" value="TRANSKETOLASE N-TERMINAL SECTION-RELATED"/>
    <property type="match status" value="1"/>
</dbReference>
<dbReference type="Gene3D" id="3.40.50.970">
    <property type="match status" value="1"/>
</dbReference>
<feature type="domain" description="Transketolase N-terminal" evidence="4">
    <location>
        <begin position="15"/>
        <end position="288"/>
    </location>
</feature>
<dbReference type="GO" id="GO:0000287">
    <property type="term" value="F:magnesium ion binding"/>
    <property type="evidence" value="ECO:0007669"/>
    <property type="project" value="UniProtKB-ARBA"/>
</dbReference>
<protein>
    <submittedName>
        <fullName evidence="5">Transketolase</fullName>
    </submittedName>
</protein>
<dbReference type="SUPFAM" id="SSF52518">
    <property type="entry name" value="Thiamin diphosphate-binding fold (THDP-binding)"/>
    <property type="match status" value="1"/>
</dbReference>
<keyword evidence="3" id="KW-0786">Thiamine pyrophosphate</keyword>
<evidence type="ECO:0000256" key="2">
    <source>
        <dbReference type="ARBA" id="ARBA00007131"/>
    </source>
</evidence>
<dbReference type="AlphaFoldDB" id="A0A917BFF9"/>
<evidence type="ECO:0000256" key="1">
    <source>
        <dbReference type="ARBA" id="ARBA00001964"/>
    </source>
</evidence>
<proteinExistence type="inferred from homology"/>
<dbReference type="Pfam" id="PF00456">
    <property type="entry name" value="Transketolase_N"/>
    <property type="match status" value="1"/>
</dbReference>
<evidence type="ECO:0000259" key="4">
    <source>
        <dbReference type="Pfam" id="PF00456"/>
    </source>
</evidence>